<dbReference type="EMBL" id="BAAANY010000002">
    <property type="protein sequence ID" value="GAA1658793.1"/>
    <property type="molecule type" value="Genomic_DNA"/>
</dbReference>
<feature type="signal peptide" evidence="1">
    <location>
        <begin position="1"/>
        <end position="24"/>
    </location>
</feature>
<organism evidence="2 3">
    <name type="scientific">Fodinicola feengrottensis</name>
    <dbReference type="NCBI Taxonomy" id="435914"/>
    <lineage>
        <taxon>Bacteria</taxon>
        <taxon>Bacillati</taxon>
        <taxon>Actinomycetota</taxon>
        <taxon>Actinomycetes</taxon>
        <taxon>Mycobacteriales</taxon>
        <taxon>Fodinicola</taxon>
    </lineage>
</organism>
<keyword evidence="3" id="KW-1185">Reference proteome</keyword>
<comment type="caution">
    <text evidence="2">The sequence shown here is derived from an EMBL/GenBank/DDBJ whole genome shotgun (WGS) entry which is preliminary data.</text>
</comment>
<dbReference type="Proteomes" id="UP001500618">
    <property type="component" value="Unassembled WGS sequence"/>
</dbReference>
<proteinExistence type="predicted"/>
<sequence>MALALGIAALALTPAVSAPSAASATTISPAIWAVGPYADYYDPRMCWADGDAGIAQGRWREYDCRQLPGIYEWRMYVNWTI</sequence>
<feature type="chain" id="PRO_5047359744" evidence="1">
    <location>
        <begin position="25"/>
        <end position="81"/>
    </location>
</feature>
<protein>
    <submittedName>
        <fullName evidence="2">Uncharacterized protein</fullName>
    </submittedName>
</protein>
<name>A0ABN2FTK5_9ACTN</name>
<evidence type="ECO:0000313" key="2">
    <source>
        <dbReference type="EMBL" id="GAA1658793.1"/>
    </source>
</evidence>
<reference evidence="2 3" key="1">
    <citation type="journal article" date="2019" name="Int. J. Syst. Evol. Microbiol.">
        <title>The Global Catalogue of Microorganisms (GCM) 10K type strain sequencing project: providing services to taxonomists for standard genome sequencing and annotation.</title>
        <authorList>
            <consortium name="The Broad Institute Genomics Platform"/>
            <consortium name="The Broad Institute Genome Sequencing Center for Infectious Disease"/>
            <person name="Wu L."/>
            <person name="Ma J."/>
        </authorList>
    </citation>
    <scope>NUCLEOTIDE SEQUENCE [LARGE SCALE GENOMIC DNA]</scope>
    <source>
        <strain evidence="2 3">JCM 14718</strain>
    </source>
</reference>
<evidence type="ECO:0000256" key="1">
    <source>
        <dbReference type="SAM" id="SignalP"/>
    </source>
</evidence>
<keyword evidence="1" id="KW-0732">Signal</keyword>
<accession>A0ABN2FTK5</accession>
<evidence type="ECO:0000313" key="3">
    <source>
        <dbReference type="Proteomes" id="UP001500618"/>
    </source>
</evidence>
<gene>
    <name evidence="2" type="ORF">GCM10009765_05150</name>
</gene>